<gene>
    <name evidence="1" type="ORF">LCGC14_1970840</name>
</gene>
<accession>A0A0F9I8T9</accession>
<dbReference type="EMBL" id="LAZR01021871">
    <property type="protein sequence ID" value="KKL83827.1"/>
    <property type="molecule type" value="Genomic_DNA"/>
</dbReference>
<name>A0A0F9I8T9_9ZZZZ</name>
<reference evidence="1" key="1">
    <citation type="journal article" date="2015" name="Nature">
        <title>Complex archaea that bridge the gap between prokaryotes and eukaryotes.</title>
        <authorList>
            <person name="Spang A."/>
            <person name="Saw J.H."/>
            <person name="Jorgensen S.L."/>
            <person name="Zaremba-Niedzwiedzka K."/>
            <person name="Martijn J."/>
            <person name="Lind A.E."/>
            <person name="van Eijk R."/>
            <person name="Schleper C."/>
            <person name="Guy L."/>
            <person name="Ettema T.J."/>
        </authorList>
    </citation>
    <scope>NUCLEOTIDE SEQUENCE</scope>
</reference>
<proteinExistence type="predicted"/>
<evidence type="ECO:0000313" key="1">
    <source>
        <dbReference type="EMBL" id="KKL83827.1"/>
    </source>
</evidence>
<organism evidence="1">
    <name type="scientific">marine sediment metagenome</name>
    <dbReference type="NCBI Taxonomy" id="412755"/>
    <lineage>
        <taxon>unclassified sequences</taxon>
        <taxon>metagenomes</taxon>
        <taxon>ecological metagenomes</taxon>
    </lineage>
</organism>
<sequence length="568" mass="60499">MADVTIEAAAGALQGRSLRGGVFWTSPTVGYVIYLNATYDLVYRKTVNGGAGWGAAQVVVAAAACDALSYDCWADWQTAGDAGTKIHIAYISADLNQIRYVYLDTSTDTVAGDDLIETCQGTGTFTANPFYGYTTVSISKTRGGNLVVALEYQDNAPTYFNSFYTSPDADTWTSKASPYEVLSDQCLLFPGNEADNQDVWGIYRDRSTDEISLKTFDDSGNSWSEQAISGGMVGTTQTMQMDGAIRLSDGHLILAAWSGYNVGTADLMTWDINGAGSITAKTNIITDTAEYVLVSVFVNQVNDDIYVAYVGGTAFGTLVKVFYQLSQDGGANWDGQAAMQADAEDDEGWISAGAAKKEWGGKFQPVWFNEDLRDLFTNTDNGISIAAAGIDHTKILGDTINLSDTVTKAVGQPQADSVAIADAVVKAIGVFEADSLAITDALSKGVGQPQGDNLGITDALIKGIGLVEIDSLAIADAISKETGLPFSDSVAIADILGKNVGVSKADLMVIDDALSKAIGIARTEAITIADSISIRKYLGILILLRIYNRIIEPLRVRNIDFIVKVPEK</sequence>
<comment type="caution">
    <text evidence="1">The sequence shown here is derived from an EMBL/GenBank/DDBJ whole genome shotgun (WGS) entry which is preliminary data.</text>
</comment>
<dbReference type="AlphaFoldDB" id="A0A0F9I8T9"/>
<protein>
    <submittedName>
        <fullName evidence="1">Uncharacterized protein</fullName>
    </submittedName>
</protein>